<comment type="caution">
    <text evidence="1">The sequence shown here is derived from an EMBL/GenBank/DDBJ whole genome shotgun (WGS) entry which is preliminary data.</text>
</comment>
<dbReference type="EMBL" id="CM046120">
    <property type="protein sequence ID" value="KAI8437806.1"/>
    <property type="molecule type" value="Genomic_DNA"/>
</dbReference>
<evidence type="ECO:0000313" key="2">
    <source>
        <dbReference type="Proteomes" id="UP001064048"/>
    </source>
</evidence>
<evidence type="ECO:0000313" key="1">
    <source>
        <dbReference type="EMBL" id="KAI8437806.1"/>
    </source>
</evidence>
<sequence>MAINGAVVTKGTRSNPNVEDDPAQVPEEALNKPKINIKQEVESPIPTNIVCSGDRDLSKWKVRFNGTGDPRSFLENIEELQAAFCVSDEKLFQSASLLFVDKGLIWLRGVRSQVTSWTELKDLLLEEFDSVDFDYRLKGEIRARTQGADEPVHIYIAVMSCLFSRLRVPLGEEEKLEILLHNIRPSLGQQLALVEVRSVAELKAKCRLLESAKQRANLFTEPPKLTLSPEYSYSGKSKPAVAAVVQQPVPVKKAPVQKPIHTLQGFDDLGSEKKELAESIINKFHDISFESKGLGRTHLTQHFIDTGEAAPLRTRQYPLSPEKKIALNAELDRMLELDVVTPSEGAWNNPALLVQKANGDWRFCLDCRKLNAVTKGDAYNMPYIPEILDSLKEARSSLKYLGYVIDEFGLRTDPEKVAAILNFPTPGSAKDVKVFLGTCSWYRRFIRNFSTVAAPLNRLTSKGKKAPPFTWSEEAETAFNTLKNLLVSAPILAVPDFTKPFSVHCDASAYGIGGMLSQNINGIDHPVAYVSRALSKSEQNYSATEREALAVIFVVEKFQAYLGSRPFKVITDHAALKWFMNLENPTGRLARDSDKAYEPGMPREEYAGEFGHMANIFEEVRGHLLKAHATNSKYYNLRRRPAKFKEGDFVWKRTFVQSDASKFKMAKLAPKYEKCRLRGITSWRQWQNNEAPEITAGGNRREYPAWGHALSHEIHEAIAVNDLDKQKQMCAQLRTVKPTSKCAKELFDIEN</sequence>
<reference evidence="1 2" key="1">
    <citation type="journal article" date="2022" name="Genome Biol. Evol.">
        <title>The Spruce Budworm Genome: Reconstructing the Evolutionary History of Antifreeze Proteins.</title>
        <authorList>
            <person name="Beliveau C."/>
            <person name="Gagne P."/>
            <person name="Picq S."/>
            <person name="Vernygora O."/>
            <person name="Keeling C.I."/>
            <person name="Pinkney K."/>
            <person name="Doucet D."/>
            <person name="Wen F."/>
            <person name="Johnston J.S."/>
            <person name="Maaroufi H."/>
            <person name="Boyle B."/>
            <person name="Laroche J."/>
            <person name="Dewar K."/>
            <person name="Juretic N."/>
            <person name="Blackburn G."/>
            <person name="Nisole A."/>
            <person name="Brunet B."/>
            <person name="Brandao M."/>
            <person name="Lumley L."/>
            <person name="Duan J."/>
            <person name="Quan G."/>
            <person name="Lucarotti C.J."/>
            <person name="Roe A.D."/>
            <person name="Sperling F.A.H."/>
            <person name="Levesque R.C."/>
            <person name="Cusson M."/>
        </authorList>
    </citation>
    <scope>NUCLEOTIDE SEQUENCE [LARGE SCALE GENOMIC DNA]</scope>
    <source>
        <strain evidence="1">Glfc:IPQL:Cfum</strain>
    </source>
</reference>
<gene>
    <name evidence="1" type="ORF">MSG28_012030</name>
</gene>
<proteinExistence type="predicted"/>
<keyword evidence="2" id="KW-1185">Reference proteome</keyword>
<accession>A0ACC0KP22</accession>
<organism evidence="1 2">
    <name type="scientific">Choristoneura fumiferana</name>
    <name type="common">Spruce budworm moth</name>
    <name type="synonym">Archips fumiferana</name>
    <dbReference type="NCBI Taxonomy" id="7141"/>
    <lineage>
        <taxon>Eukaryota</taxon>
        <taxon>Metazoa</taxon>
        <taxon>Ecdysozoa</taxon>
        <taxon>Arthropoda</taxon>
        <taxon>Hexapoda</taxon>
        <taxon>Insecta</taxon>
        <taxon>Pterygota</taxon>
        <taxon>Neoptera</taxon>
        <taxon>Endopterygota</taxon>
        <taxon>Lepidoptera</taxon>
        <taxon>Glossata</taxon>
        <taxon>Ditrysia</taxon>
        <taxon>Tortricoidea</taxon>
        <taxon>Tortricidae</taxon>
        <taxon>Tortricinae</taxon>
        <taxon>Choristoneura</taxon>
    </lineage>
</organism>
<name>A0ACC0KP22_CHOFU</name>
<protein>
    <submittedName>
        <fullName evidence="1">Uncharacterized protein</fullName>
    </submittedName>
</protein>
<dbReference type="Proteomes" id="UP001064048">
    <property type="component" value="Chromosome 20"/>
</dbReference>